<proteinExistence type="inferred from homology"/>
<dbReference type="OrthoDB" id="10263226at2759"/>
<gene>
    <name evidence="5" type="ORF">EJ03DRAFT_329669</name>
</gene>
<sequence length="973" mass="106079">MAIGKLDHAAVRVIGASQVLTDSATVVKELIDNALDAHATSVAIEIHHNTLDVIQVRDNGHGIAPEDRAMVATPNCTSKLVNIDDLKAVAGVSLGFRGQALAAAAELSGSMSVSTRIEGEAVATALKINQRGEVVGQDRVSLPVGTTVRMADFIKANPVRRQVALKNTEKCLKKIKQTLQAYAFARPQVRFSLKVLLAKDQKLNWMYPPKPDGSVEEAAIKIVGSACVSQCIVSVVEESGFTLHAFVPRPDAEVVKVSGLGSFISIDARPVSASRGTLKQVVKIFRDSLKAANRAFDGVKEPFIYLRIDCPAASYDPNVEPAKDDVFFEHPDLILDASRKLFGAVYAPEPTTSAQVPQQLQTLGATPLPPDRHDEDNSFAPVGQRHSPLMNGRPRVDLDEVPRLQPLPASADDGGDVGEGFMPQQAFRSNMYGCDEEEDVDILHAQSSIRRTERDLAELREASADVTTSNPWVMAKLNTSVRRPALDASPLRTCSPDRQAGCTAIPPSQPGLPTPRPSSPSPPVDGLHPTEHGPIMRIRAGGGLMDAPDGFSPRTEMPPPSSPSRGYRNDAAPDLNHPHHHPAYNYSLASDTTEASTGTPLHAIPDAVQRPRKSAQKRAQGRINKPFISPMIDQPQVEKVYFDHLENTDRSRTKARRPYQNHTSDGLVRQGELGDLMDEPRALTPPRRNRDIRDFVDSVALTGGESASSMVERRMYGRQAGRRSRSASVDRRRPSIPGDENASPVKNLLSARGFMPASELAAIEERFGPLEKQPARPAKRRKTGEGVLRQVSGNVRSPAHLTAEEDDTDEQSPAQKPARRVDEDEDFDISDRRTATRRRRTTGDGTSRKVTRTKSSRLPLERIPKGAGMHNIEFKLSTSLHAVSSWAGKIGEGSSLLGWNEPAIDAYDTFGDAPDHQEIMRIGEKVKRLLTSKVSDGEMVQDVTSLMREAFAARARGDVEADMYADVVPEDVE</sequence>
<evidence type="ECO:0000313" key="5">
    <source>
        <dbReference type="EMBL" id="KAF2766901.1"/>
    </source>
</evidence>
<dbReference type="Pfam" id="PF01119">
    <property type="entry name" value="DNA_mis_repair"/>
    <property type="match status" value="1"/>
</dbReference>
<name>A0A6G1L1V2_9PEZI</name>
<evidence type="ECO:0000313" key="6">
    <source>
        <dbReference type="Proteomes" id="UP000799436"/>
    </source>
</evidence>
<feature type="compositionally biased region" description="Pro residues" evidence="3">
    <location>
        <begin position="507"/>
        <end position="523"/>
    </location>
</feature>
<accession>A0A6G1L1V2</accession>
<feature type="compositionally biased region" description="Polar residues" evidence="3">
    <location>
        <begin position="351"/>
        <end position="364"/>
    </location>
</feature>
<evidence type="ECO:0000256" key="1">
    <source>
        <dbReference type="ARBA" id="ARBA00006082"/>
    </source>
</evidence>
<comment type="similarity">
    <text evidence="1">Belongs to the DNA mismatch repair MutL/HexB family.</text>
</comment>
<feature type="region of interest" description="Disordered" evidence="3">
    <location>
        <begin position="706"/>
        <end position="744"/>
    </location>
</feature>
<dbReference type="Gene3D" id="3.30.230.10">
    <property type="match status" value="1"/>
</dbReference>
<dbReference type="GO" id="GO:0140664">
    <property type="term" value="F:ATP-dependent DNA damage sensor activity"/>
    <property type="evidence" value="ECO:0007669"/>
    <property type="project" value="InterPro"/>
</dbReference>
<dbReference type="GO" id="GO:0016887">
    <property type="term" value="F:ATP hydrolysis activity"/>
    <property type="evidence" value="ECO:0007669"/>
    <property type="project" value="InterPro"/>
</dbReference>
<dbReference type="PANTHER" id="PTHR10073:SF41">
    <property type="entry name" value="MISMATCH REPAIR PROTEIN, PUTATIVE (AFU_ORTHOLOGUE AFUA_8G05820)-RELATED"/>
    <property type="match status" value="1"/>
</dbReference>
<dbReference type="GO" id="GO:0006298">
    <property type="term" value="P:mismatch repair"/>
    <property type="evidence" value="ECO:0007669"/>
    <property type="project" value="InterPro"/>
</dbReference>
<organism evidence="5 6">
    <name type="scientific">Teratosphaeria nubilosa</name>
    <dbReference type="NCBI Taxonomy" id="161662"/>
    <lineage>
        <taxon>Eukaryota</taxon>
        <taxon>Fungi</taxon>
        <taxon>Dikarya</taxon>
        <taxon>Ascomycota</taxon>
        <taxon>Pezizomycotina</taxon>
        <taxon>Dothideomycetes</taxon>
        <taxon>Dothideomycetidae</taxon>
        <taxon>Mycosphaerellales</taxon>
        <taxon>Teratosphaeriaceae</taxon>
        <taxon>Teratosphaeria</taxon>
    </lineage>
</organism>
<protein>
    <recommendedName>
        <fullName evidence="4">DNA mismatch repair protein S5 domain-containing protein</fullName>
    </recommendedName>
</protein>
<dbReference type="GO" id="GO:0005524">
    <property type="term" value="F:ATP binding"/>
    <property type="evidence" value="ECO:0007669"/>
    <property type="project" value="InterPro"/>
</dbReference>
<keyword evidence="6" id="KW-1185">Reference proteome</keyword>
<dbReference type="InterPro" id="IPR013507">
    <property type="entry name" value="DNA_mismatch_S5_2-like"/>
</dbReference>
<dbReference type="AlphaFoldDB" id="A0A6G1L1V2"/>
<dbReference type="InterPro" id="IPR020568">
    <property type="entry name" value="Ribosomal_Su5_D2-typ_SF"/>
</dbReference>
<dbReference type="SUPFAM" id="SSF54211">
    <property type="entry name" value="Ribosomal protein S5 domain 2-like"/>
    <property type="match status" value="1"/>
</dbReference>
<dbReference type="GO" id="GO:0061982">
    <property type="term" value="P:meiosis I cell cycle process"/>
    <property type="evidence" value="ECO:0007669"/>
    <property type="project" value="UniProtKB-ARBA"/>
</dbReference>
<feature type="region of interest" description="Disordered" evidence="3">
    <location>
        <begin position="351"/>
        <end position="393"/>
    </location>
</feature>
<dbReference type="FunFam" id="3.30.565.10:FF:000017">
    <property type="entry name" value="PMS1 homolog 1, mismatch repair system component"/>
    <property type="match status" value="1"/>
</dbReference>
<evidence type="ECO:0000256" key="3">
    <source>
        <dbReference type="SAM" id="MobiDB-lite"/>
    </source>
</evidence>
<dbReference type="GO" id="GO:0030983">
    <property type="term" value="F:mismatched DNA binding"/>
    <property type="evidence" value="ECO:0007669"/>
    <property type="project" value="InterPro"/>
</dbReference>
<dbReference type="SMART" id="SM01340">
    <property type="entry name" value="DNA_mis_repair"/>
    <property type="match status" value="1"/>
</dbReference>
<dbReference type="NCBIfam" id="TIGR00585">
    <property type="entry name" value="mutl"/>
    <property type="match status" value="1"/>
</dbReference>
<feature type="compositionally biased region" description="Basic residues" evidence="3">
    <location>
        <begin position="610"/>
        <end position="620"/>
    </location>
</feature>
<dbReference type="Pfam" id="PF13589">
    <property type="entry name" value="HATPase_c_3"/>
    <property type="match status" value="1"/>
</dbReference>
<dbReference type="InterPro" id="IPR002099">
    <property type="entry name" value="MutL/Mlh/PMS"/>
</dbReference>
<evidence type="ECO:0000259" key="4">
    <source>
        <dbReference type="SMART" id="SM01340"/>
    </source>
</evidence>
<reference evidence="5" key="1">
    <citation type="journal article" date="2020" name="Stud. Mycol.">
        <title>101 Dothideomycetes genomes: a test case for predicting lifestyles and emergence of pathogens.</title>
        <authorList>
            <person name="Haridas S."/>
            <person name="Albert R."/>
            <person name="Binder M."/>
            <person name="Bloem J."/>
            <person name="Labutti K."/>
            <person name="Salamov A."/>
            <person name="Andreopoulos B."/>
            <person name="Baker S."/>
            <person name="Barry K."/>
            <person name="Bills G."/>
            <person name="Bluhm B."/>
            <person name="Cannon C."/>
            <person name="Castanera R."/>
            <person name="Culley D."/>
            <person name="Daum C."/>
            <person name="Ezra D."/>
            <person name="Gonzalez J."/>
            <person name="Henrissat B."/>
            <person name="Kuo A."/>
            <person name="Liang C."/>
            <person name="Lipzen A."/>
            <person name="Lutzoni F."/>
            <person name="Magnuson J."/>
            <person name="Mondo S."/>
            <person name="Nolan M."/>
            <person name="Ohm R."/>
            <person name="Pangilinan J."/>
            <person name="Park H.-J."/>
            <person name="Ramirez L."/>
            <person name="Alfaro M."/>
            <person name="Sun H."/>
            <person name="Tritt A."/>
            <person name="Yoshinaga Y."/>
            <person name="Zwiers L.-H."/>
            <person name="Turgeon B."/>
            <person name="Goodwin S."/>
            <person name="Spatafora J."/>
            <person name="Crous P."/>
            <person name="Grigoriev I."/>
        </authorList>
    </citation>
    <scope>NUCLEOTIDE SEQUENCE</scope>
    <source>
        <strain evidence="5">CBS 116005</strain>
    </source>
</reference>
<dbReference type="InterPro" id="IPR038973">
    <property type="entry name" value="MutL/Mlh/Pms-like"/>
</dbReference>
<dbReference type="InterPro" id="IPR014721">
    <property type="entry name" value="Ribsml_uS5_D2-typ_fold_subgr"/>
</dbReference>
<dbReference type="GO" id="GO:0032389">
    <property type="term" value="C:MutLalpha complex"/>
    <property type="evidence" value="ECO:0007669"/>
    <property type="project" value="TreeGrafter"/>
</dbReference>
<dbReference type="Proteomes" id="UP000799436">
    <property type="component" value="Unassembled WGS sequence"/>
</dbReference>
<dbReference type="Gene3D" id="3.30.565.10">
    <property type="entry name" value="Histidine kinase-like ATPase, C-terminal domain"/>
    <property type="match status" value="1"/>
</dbReference>
<dbReference type="InterPro" id="IPR036890">
    <property type="entry name" value="HATPase_C_sf"/>
</dbReference>
<feature type="region of interest" description="Disordered" evidence="3">
    <location>
        <begin position="648"/>
        <end position="690"/>
    </location>
</feature>
<keyword evidence="2" id="KW-0227">DNA damage</keyword>
<feature type="domain" description="DNA mismatch repair protein S5" evidence="4">
    <location>
        <begin position="219"/>
        <end position="347"/>
    </location>
</feature>
<feature type="compositionally biased region" description="Polar residues" evidence="3">
    <location>
        <begin position="587"/>
        <end position="599"/>
    </location>
</feature>
<dbReference type="PANTHER" id="PTHR10073">
    <property type="entry name" value="DNA MISMATCH REPAIR PROTEIN MLH, PMS, MUTL"/>
    <property type="match status" value="1"/>
</dbReference>
<dbReference type="EMBL" id="ML995864">
    <property type="protein sequence ID" value="KAF2766901.1"/>
    <property type="molecule type" value="Genomic_DNA"/>
</dbReference>
<feature type="region of interest" description="Disordered" evidence="3">
    <location>
        <begin position="765"/>
        <end position="863"/>
    </location>
</feature>
<evidence type="ECO:0000256" key="2">
    <source>
        <dbReference type="ARBA" id="ARBA00022763"/>
    </source>
</evidence>
<feature type="region of interest" description="Disordered" evidence="3">
    <location>
        <begin position="488"/>
        <end position="626"/>
    </location>
</feature>
<dbReference type="SUPFAM" id="SSF55874">
    <property type="entry name" value="ATPase domain of HSP90 chaperone/DNA topoisomerase II/histidine kinase"/>
    <property type="match status" value="1"/>
</dbReference>